<dbReference type="Proteomes" id="UP001223261">
    <property type="component" value="Chromosome"/>
</dbReference>
<evidence type="ECO:0000313" key="1">
    <source>
        <dbReference type="EMBL" id="WHI59706.1"/>
    </source>
</evidence>
<sequence length="129" mass="15219">MIRVILFDGECNFCNKSVQFILNNDSKEYFKLASLQSNIGKKIIQEYNIKQNTDSIVYIENNKYYSKSSAVLRICKKLDGIIKIGFVLLIVPKPIRDFFYRIFANNRYKWFGKNNCIIPTSEIKKRFLI</sequence>
<accession>A0AAX3W472</accession>
<dbReference type="GO" id="GO:0015035">
    <property type="term" value="F:protein-disulfide reductase activity"/>
    <property type="evidence" value="ECO:0007669"/>
    <property type="project" value="InterPro"/>
</dbReference>
<proteinExistence type="predicted"/>
<name>A0AAX3W472_MAMLE</name>
<dbReference type="InterPro" id="IPR052927">
    <property type="entry name" value="DCC_oxidoreductase"/>
</dbReference>
<dbReference type="PANTHER" id="PTHR33639">
    <property type="entry name" value="THIOL-DISULFIDE OXIDOREDUCTASE DCC"/>
    <property type="match status" value="1"/>
</dbReference>
<gene>
    <name evidence="1" type="ORF">PYH69_13475</name>
</gene>
<dbReference type="AlphaFoldDB" id="A0AAX3W472"/>
<dbReference type="EMBL" id="CP118848">
    <property type="protein sequence ID" value="WHI59706.1"/>
    <property type="molecule type" value="Genomic_DNA"/>
</dbReference>
<dbReference type="InterPro" id="IPR007263">
    <property type="entry name" value="DCC1-like"/>
</dbReference>
<dbReference type="Pfam" id="PF04134">
    <property type="entry name" value="DCC1-like"/>
    <property type="match status" value="1"/>
</dbReference>
<reference evidence="1" key="1">
    <citation type="journal article" date="2023" name="Antibiotics">
        <title>Prevalence and Molecular Characterization of Methicillin-Resistant Staphylococci (MRS) and Mammaliicocci (MRM) in Dromedary Camels from Algeria: First Detection of SCCmec-mecC Hybrid in Methicillin-Resistant Mammaliicoccus lentus.</title>
        <authorList>
            <person name="Belhout C."/>
            <person name="Boyen F."/>
            <person name="Vereecke N."/>
            <person name="Theuns S."/>
            <person name="Taibi N."/>
            <person name="Stegger M."/>
            <person name="de la Fe-Rodriguez P.Y."/>
            <person name="Bouayad L."/>
            <person name="Elgroud R."/>
            <person name="Butaye P."/>
        </authorList>
    </citation>
    <scope>NUCLEOTIDE SEQUENCE</scope>
    <source>
        <strain evidence="1">7048</strain>
    </source>
</reference>
<evidence type="ECO:0000313" key="2">
    <source>
        <dbReference type="Proteomes" id="UP001223261"/>
    </source>
</evidence>
<organism evidence="1 2">
    <name type="scientific">Mammaliicoccus lentus</name>
    <name type="common">Staphylococcus lentus</name>
    <dbReference type="NCBI Taxonomy" id="42858"/>
    <lineage>
        <taxon>Bacteria</taxon>
        <taxon>Bacillati</taxon>
        <taxon>Bacillota</taxon>
        <taxon>Bacilli</taxon>
        <taxon>Bacillales</taxon>
        <taxon>Staphylococcaceae</taxon>
        <taxon>Mammaliicoccus</taxon>
    </lineage>
</organism>
<protein>
    <submittedName>
        <fullName evidence="1">DCC1-like thiol-disulfide oxidoreductase family protein</fullName>
    </submittedName>
</protein>
<dbReference type="PANTHER" id="PTHR33639:SF2">
    <property type="entry name" value="DUF393 DOMAIN-CONTAINING PROTEIN"/>
    <property type="match status" value="1"/>
</dbReference>
<dbReference type="RefSeq" id="WP_282862023.1">
    <property type="nucleotide sequence ID" value="NZ_CP118848.1"/>
</dbReference>